<dbReference type="InterPro" id="IPR051678">
    <property type="entry name" value="AGP_Transferase"/>
</dbReference>
<keyword evidence="3" id="KW-1185">Reference proteome</keyword>
<dbReference type="Proteomes" id="UP001149165">
    <property type="component" value="Unassembled WGS sequence"/>
</dbReference>
<dbReference type="InterPro" id="IPR002575">
    <property type="entry name" value="Aminoglycoside_PTrfase"/>
</dbReference>
<dbReference type="EMBL" id="JAPQKH010000003">
    <property type="protein sequence ID" value="KAJ5109266.1"/>
    <property type="molecule type" value="Genomic_DNA"/>
</dbReference>
<dbReference type="Gene3D" id="3.30.200.20">
    <property type="entry name" value="Phosphorylase Kinase, domain 1"/>
    <property type="match status" value="1"/>
</dbReference>
<dbReference type="PANTHER" id="PTHR21310:SF37">
    <property type="entry name" value="AMINOGLYCOSIDE PHOSPHOTRANSFERASE DOMAIN-CONTAINING PROTEIN"/>
    <property type="match status" value="1"/>
</dbReference>
<dbReference type="AlphaFoldDB" id="A0A9W9FZG1"/>
<reference evidence="2" key="1">
    <citation type="submission" date="2022-11" db="EMBL/GenBank/DDBJ databases">
        <authorList>
            <person name="Petersen C."/>
        </authorList>
    </citation>
    <scope>NUCLEOTIDE SEQUENCE</scope>
    <source>
        <strain evidence="2">IBT 30069</strain>
    </source>
</reference>
<dbReference type="PANTHER" id="PTHR21310">
    <property type="entry name" value="AMINOGLYCOSIDE PHOSPHOTRANSFERASE-RELATED-RELATED"/>
    <property type="match status" value="1"/>
</dbReference>
<dbReference type="InterPro" id="IPR011009">
    <property type="entry name" value="Kinase-like_dom_sf"/>
</dbReference>
<dbReference type="Pfam" id="PF01636">
    <property type="entry name" value="APH"/>
    <property type="match status" value="1"/>
</dbReference>
<feature type="domain" description="Aminoglycoside phosphotransferase" evidence="1">
    <location>
        <begin position="79"/>
        <end position="298"/>
    </location>
</feature>
<comment type="caution">
    <text evidence="2">The sequence shown here is derived from an EMBL/GenBank/DDBJ whole genome shotgun (WGS) entry which is preliminary data.</text>
</comment>
<evidence type="ECO:0000313" key="3">
    <source>
        <dbReference type="Proteomes" id="UP001149165"/>
    </source>
</evidence>
<protein>
    <recommendedName>
        <fullName evidence="1">Aminoglycoside phosphotransferase domain-containing protein</fullName>
    </recommendedName>
</protein>
<proteinExistence type="predicted"/>
<organism evidence="2 3">
    <name type="scientific">Penicillium angulare</name>
    <dbReference type="NCBI Taxonomy" id="116970"/>
    <lineage>
        <taxon>Eukaryota</taxon>
        <taxon>Fungi</taxon>
        <taxon>Dikarya</taxon>
        <taxon>Ascomycota</taxon>
        <taxon>Pezizomycotina</taxon>
        <taxon>Eurotiomycetes</taxon>
        <taxon>Eurotiomycetidae</taxon>
        <taxon>Eurotiales</taxon>
        <taxon>Aspergillaceae</taxon>
        <taxon>Penicillium</taxon>
    </lineage>
</organism>
<reference evidence="2" key="2">
    <citation type="journal article" date="2023" name="IMA Fungus">
        <title>Comparative genomic study of the Penicillium genus elucidates a diverse pangenome and 15 lateral gene transfer events.</title>
        <authorList>
            <person name="Petersen C."/>
            <person name="Sorensen T."/>
            <person name="Nielsen M.R."/>
            <person name="Sondergaard T.E."/>
            <person name="Sorensen J.L."/>
            <person name="Fitzpatrick D.A."/>
            <person name="Frisvad J.C."/>
            <person name="Nielsen K.L."/>
        </authorList>
    </citation>
    <scope>NUCLEOTIDE SEQUENCE</scope>
    <source>
        <strain evidence="2">IBT 30069</strain>
    </source>
</reference>
<accession>A0A9W9FZG1</accession>
<evidence type="ECO:0000259" key="1">
    <source>
        <dbReference type="Pfam" id="PF01636"/>
    </source>
</evidence>
<gene>
    <name evidence="2" type="ORF">N7456_005941</name>
</gene>
<name>A0A9W9FZG1_9EURO</name>
<evidence type="ECO:0000313" key="2">
    <source>
        <dbReference type="EMBL" id="KAJ5109266.1"/>
    </source>
</evidence>
<dbReference type="OrthoDB" id="10003767at2759"/>
<dbReference type="SUPFAM" id="SSF56112">
    <property type="entry name" value="Protein kinase-like (PK-like)"/>
    <property type="match status" value="1"/>
</dbReference>
<sequence length="424" mass="48399">MTPSTSNKVNVGSASWLGADGYDKDSEFAQRANRFLRDINWDRLKEICCELGDSQCQLSEKFSIGHFNMARHVLFDDGKSWIVRLRMPNLKEDHVCQDVKMALSSEVACMNFLMEQTSIPVPKVYGFETEPKDVGAPYIIMEYIPGTVARELLQQIDAPLYQFGTPEQDQNFRRQMAGFQVEMASFKFDKIGSLYQDSQSGDFYIGPDCQTGQGPWESSLEYYRCLANQKLEECLQNAPEEVLNDYSFSLPVVFERLVTMYTEKTSILGPFGLAHLDFGAHNLLVNKNFEIIAVIDFDGFISAPIEVQAQFPCFMGLDVEPPLFVETEPIVLERIDATKPKLEEYKHMIEESEREIEYGGDIMRPQQRLGDLLLSEASAIIYGLKAYGAHQDFINQMWMYSFSRLLRQKTALTIGELERPENDT</sequence>